<evidence type="ECO:0000313" key="8">
    <source>
        <dbReference type="EMBL" id="SFE37839.1"/>
    </source>
</evidence>
<dbReference type="InterPro" id="IPR012340">
    <property type="entry name" value="NA-bd_OB-fold"/>
</dbReference>
<evidence type="ECO:0000256" key="2">
    <source>
        <dbReference type="ARBA" id="ARBA00022603"/>
    </source>
</evidence>
<dbReference type="Gene3D" id="3.40.50.150">
    <property type="entry name" value="Vaccinia Virus protein VP39"/>
    <property type="match status" value="1"/>
</dbReference>
<dbReference type="CDD" id="cd02440">
    <property type="entry name" value="AdoMet_MTases"/>
    <property type="match status" value="1"/>
</dbReference>
<keyword evidence="1" id="KW-0479">Metal-binding</keyword>
<keyword evidence="1" id="KW-0408">Iron</keyword>
<dbReference type="PANTHER" id="PTHR11061">
    <property type="entry name" value="RNA M5U METHYLTRANSFERASE"/>
    <property type="match status" value="1"/>
</dbReference>
<feature type="binding site" evidence="6">
    <location>
        <position position="241"/>
    </location>
    <ligand>
        <name>S-adenosyl-L-methionine</name>
        <dbReference type="ChEBI" id="CHEBI:59789"/>
    </ligand>
</feature>
<gene>
    <name evidence="8" type="ORF">SAMN04515678_10956</name>
</gene>
<accession>A0A1I2A201</accession>
<dbReference type="RefSeq" id="WP_149756635.1">
    <property type="nucleotide sequence ID" value="NZ_FOMS01000009.1"/>
</dbReference>
<feature type="binding site" evidence="6">
    <location>
        <position position="268"/>
    </location>
    <ligand>
        <name>S-adenosyl-L-methionine</name>
        <dbReference type="ChEBI" id="CHEBI:59789"/>
    </ligand>
</feature>
<proteinExistence type="inferred from homology"/>
<evidence type="ECO:0000256" key="1">
    <source>
        <dbReference type="ARBA" id="ARBA00022485"/>
    </source>
</evidence>
<evidence type="ECO:0000256" key="3">
    <source>
        <dbReference type="ARBA" id="ARBA00022679"/>
    </source>
</evidence>
<feature type="binding site" evidence="6">
    <location>
        <position position="288"/>
    </location>
    <ligand>
        <name>S-adenosyl-L-methionine</name>
        <dbReference type="ChEBI" id="CHEBI:59789"/>
    </ligand>
</feature>
<dbReference type="InterPro" id="IPR010280">
    <property type="entry name" value="U5_MeTrfase_fam"/>
</dbReference>
<dbReference type="PROSITE" id="PS51687">
    <property type="entry name" value="SAM_MT_RNA_M5U"/>
    <property type="match status" value="1"/>
</dbReference>
<dbReference type="GO" id="GO:0051539">
    <property type="term" value="F:4 iron, 4 sulfur cluster binding"/>
    <property type="evidence" value="ECO:0007669"/>
    <property type="project" value="UniProtKB-KW"/>
</dbReference>
<feature type="active site" evidence="7">
    <location>
        <position position="362"/>
    </location>
</feature>
<evidence type="ECO:0000256" key="6">
    <source>
        <dbReference type="PROSITE-ProRule" id="PRU01024"/>
    </source>
</evidence>
<evidence type="ECO:0000256" key="4">
    <source>
        <dbReference type="ARBA" id="ARBA00022691"/>
    </source>
</evidence>
<name>A0A1I2A201_9RHOB</name>
<sequence>MTTHFIERLGHRGDGIAPGPLYVPGTLPGEEVSGALEGDTIPAPKIVTPSADRVAPPCKHARACGGCQLQHASDGFVAAWKLDVVRAALAAHGLTAPMRPVATSPAQTRRRATLSARRTKTGALAGFHRKRSDEIVAIPECRVLHPDIAGALPLAEAVARLGASRKGEIAVQITRSADGLDVAVTGGKPADAALRSALADIARDHDLARLSWDADETLERRAPAVKLGTARVVPPPGAFLQATPEGEAALQDAVAEATDGARHIVDLFAGCGTFTLPLASRASVHAVEAGRDMLAALDRGWRHAHGLRQVTTEARDLFRNPLPAVDLARFDAAVIDPPRAGAEAQIAELAEAGPARIAHVSCNPVTFARDCATLARAGYGINWLQVVDQFRWSAHVEIVAQLSRT</sequence>
<keyword evidence="3 6" id="KW-0808">Transferase</keyword>
<dbReference type="InterPro" id="IPR030390">
    <property type="entry name" value="MeTrfase_TrmA_AS"/>
</dbReference>
<dbReference type="Proteomes" id="UP000325289">
    <property type="component" value="Unassembled WGS sequence"/>
</dbReference>
<dbReference type="PANTHER" id="PTHR11061:SF49">
    <property type="entry name" value="23S RRNA (URACIL(1939)-C(5))-METHYLTRANSFERASE RLMD"/>
    <property type="match status" value="1"/>
</dbReference>
<dbReference type="EMBL" id="FOMS01000009">
    <property type="protein sequence ID" value="SFE37839.1"/>
    <property type="molecule type" value="Genomic_DNA"/>
</dbReference>
<comment type="similarity">
    <text evidence="6">Belongs to the class I-like SAM-binding methyltransferase superfamily. RNA M5U methyltransferase family.</text>
</comment>
<dbReference type="GO" id="GO:0070475">
    <property type="term" value="P:rRNA base methylation"/>
    <property type="evidence" value="ECO:0007669"/>
    <property type="project" value="TreeGrafter"/>
</dbReference>
<feature type="binding site" evidence="6">
    <location>
        <position position="336"/>
    </location>
    <ligand>
        <name>S-adenosyl-L-methionine</name>
        <dbReference type="ChEBI" id="CHEBI:59789"/>
    </ligand>
</feature>
<keyword evidence="5" id="KW-0411">Iron-sulfur</keyword>
<reference evidence="8 9" key="1">
    <citation type="submission" date="2016-10" db="EMBL/GenBank/DDBJ databases">
        <authorList>
            <person name="Varghese N."/>
            <person name="Submissions S."/>
        </authorList>
    </citation>
    <scope>NUCLEOTIDE SEQUENCE [LARGE SCALE GENOMIC DNA]</scope>
    <source>
        <strain evidence="9">YIM D21,KCTC 23444,ACCC 10710</strain>
    </source>
</reference>
<keyword evidence="4 6" id="KW-0949">S-adenosyl-L-methionine</keyword>
<protein>
    <submittedName>
        <fullName evidence="8">23S rRNA m(5)U-1939 methyltransferase</fullName>
    </submittedName>
</protein>
<keyword evidence="1" id="KW-0004">4Fe-4S</keyword>
<organism evidence="8 9">
    <name type="scientific">Roseivivax sediminis</name>
    <dbReference type="NCBI Taxonomy" id="936889"/>
    <lineage>
        <taxon>Bacteria</taxon>
        <taxon>Pseudomonadati</taxon>
        <taxon>Pseudomonadota</taxon>
        <taxon>Alphaproteobacteria</taxon>
        <taxon>Rhodobacterales</taxon>
        <taxon>Roseobacteraceae</taxon>
        <taxon>Roseivivax</taxon>
    </lineage>
</organism>
<evidence type="ECO:0000313" key="9">
    <source>
        <dbReference type="Proteomes" id="UP000325289"/>
    </source>
</evidence>
<dbReference type="Gene3D" id="2.40.50.140">
    <property type="entry name" value="Nucleic acid-binding proteins"/>
    <property type="match status" value="1"/>
</dbReference>
<evidence type="ECO:0000256" key="5">
    <source>
        <dbReference type="ARBA" id="ARBA00023014"/>
    </source>
</evidence>
<dbReference type="AlphaFoldDB" id="A0A1I2A201"/>
<feature type="active site" description="Nucleophile" evidence="6">
    <location>
        <position position="362"/>
    </location>
</feature>
<dbReference type="OrthoDB" id="9804590at2"/>
<dbReference type="InterPro" id="IPR029063">
    <property type="entry name" value="SAM-dependent_MTases_sf"/>
</dbReference>
<evidence type="ECO:0000256" key="7">
    <source>
        <dbReference type="PROSITE-ProRule" id="PRU10015"/>
    </source>
</evidence>
<dbReference type="Gene3D" id="2.40.50.1070">
    <property type="match status" value="1"/>
</dbReference>
<keyword evidence="9" id="KW-1185">Reference proteome</keyword>
<keyword evidence="2 6" id="KW-0489">Methyltransferase</keyword>
<dbReference type="PROSITE" id="PS01230">
    <property type="entry name" value="TRMA_1"/>
    <property type="match status" value="1"/>
</dbReference>
<dbReference type="SUPFAM" id="SSF53335">
    <property type="entry name" value="S-adenosyl-L-methionine-dependent methyltransferases"/>
    <property type="match status" value="1"/>
</dbReference>
<dbReference type="Pfam" id="PF05958">
    <property type="entry name" value="tRNA_U5-meth_tr"/>
    <property type="match status" value="1"/>
</dbReference>
<dbReference type="GO" id="GO:0070041">
    <property type="term" value="F:rRNA (uridine-C5-)-methyltransferase activity"/>
    <property type="evidence" value="ECO:0007669"/>
    <property type="project" value="TreeGrafter"/>
</dbReference>